<dbReference type="PIRSF" id="PIRSF006704">
    <property type="entry name" value="TF_IIS"/>
    <property type="match status" value="1"/>
</dbReference>
<dbReference type="FunFam" id="2.20.25.10:FF:000001">
    <property type="entry name" value="Probable Transcription elongation factor S-II"/>
    <property type="match status" value="1"/>
</dbReference>
<dbReference type="SMART" id="SM00440">
    <property type="entry name" value="ZnF_C2C2"/>
    <property type="match status" value="1"/>
</dbReference>
<feature type="region of interest" description="Disordered" evidence="9">
    <location>
        <begin position="86"/>
        <end position="125"/>
    </location>
</feature>
<feature type="domain" description="TFIIS N-terminal" evidence="11">
    <location>
        <begin position="1"/>
        <end position="85"/>
    </location>
</feature>
<evidence type="ECO:0000259" key="11">
    <source>
        <dbReference type="PROSITE" id="PS51319"/>
    </source>
</evidence>
<dbReference type="GO" id="GO:0000977">
    <property type="term" value="F:RNA polymerase II transcription regulatory region sequence-specific DNA binding"/>
    <property type="evidence" value="ECO:0007669"/>
    <property type="project" value="TreeGrafter"/>
</dbReference>
<reference evidence="13" key="1">
    <citation type="submission" date="2021-03" db="EMBL/GenBank/DDBJ databases">
        <title>Comparative genomics and phylogenomic investigation of the class Geoglossomycetes provide insights into ecological specialization and systematics.</title>
        <authorList>
            <person name="Melie T."/>
            <person name="Pirro S."/>
            <person name="Miller A.N."/>
            <person name="Quandt A."/>
        </authorList>
    </citation>
    <scope>NUCLEOTIDE SEQUENCE</scope>
    <source>
        <strain evidence="13">CAQ_001_2017</strain>
    </source>
</reference>
<evidence type="ECO:0000256" key="6">
    <source>
        <dbReference type="PROSITE-ProRule" id="PRU00472"/>
    </source>
</evidence>
<dbReference type="InterPro" id="IPR006289">
    <property type="entry name" value="TFSII"/>
</dbReference>
<dbReference type="InterPro" id="IPR003618">
    <property type="entry name" value="TFIIS_cen_dom"/>
</dbReference>
<dbReference type="InterPro" id="IPR017923">
    <property type="entry name" value="TFIIS_N"/>
</dbReference>
<keyword evidence="5 7" id="KW-0539">Nucleus</keyword>
<evidence type="ECO:0000313" key="14">
    <source>
        <dbReference type="Proteomes" id="UP000750711"/>
    </source>
</evidence>
<dbReference type="Gene3D" id="1.10.472.30">
    <property type="entry name" value="Transcription elongation factor S-II, central domain"/>
    <property type="match status" value="1"/>
</dbReference>
<keyword evidence="8" id="KW-0805">Transcription regulation</keyword>
<dbReference type="GO" id="GO:0008270">
    <property type="term" value="F:zinc ion binding"/>
    <property type="evidence" value="ECO:0007669"/>
    <property type="project" value="UniProtKB-UniRule"/>
</dbReference>
<dbReference type="EMBL" id="JAGHQM010000378">
    <property type="protein sequence ID" value="KAH0562270.1"/>
    <property type="molecule type" value="Genomic_DNA"/>
</dbReference>
<keyword evidence="8" id="KW-0804">Transcription</keyword>
<dbReference type="Pfam" id="PF01096">
    <property type="entry name" value="Zn_ribbon_TFIIS"/>
    <property type="match status" value="1"/>
</dbReference>
<dbReference type="InterPro" id="IPR003617">
    <property type="entry name" value="TFIIS/CRSP70_N_sub"/>
</dbReference>
<feature type="domain" description="TFIIS-type" evidence="10">
    <location>
        <begin position="247"/>
        <end position="287"/>
    </location>
</feature>
<dbReference type="FunFam" id="1.10.472.30:FF:000003">
    <property type="entry name" value="Transcription elongation factor S-II"/>
    <property type="match status" value="1"/>
</dbReference>
<sequence>MDARSVKDISLRVRSLTKAVDEKQPISNIIAILESLQKDVVPTEELLRSTRVGVAVNKQKSHPDKTVAMLAGRIVSKWKSDMNVKGSAKAKKAVSRSPPKEEAGAKSSVPPLERNKDKDGVDCKRTGDTIRDSSIGLMYNGLCYGSEESPSLVLKRAVDIERAAFVNHGATSGEYKNKIRSLYQNLKHKSNPQLRVHVLSAEITAERLVIMTHKELASPERRAEDEKMQQENMNKAMVAQGEKSVSTALKCPKCGQKKVSYSQAQTRSADEPMTTFCECTICGNRWKVSRLLSGCSPPLCVVY</sequence>
<protein>
    <recommendedName>
        <fullName evidence="8">Transcription elongation factor</fullName>
    </recommendedName>
</protein>
<keyword evidence="3 6" id="KW-0863">Zinc-finger</keyword>
<evidence type="ECO:0000256" key="8">
    <source>
        <dbReference type="RuleBase" id="RU368078"/>
    </source>
</evidence>
<keyword evidence="2 8" id="KW-0479">Metal-binding</keyword>
<dbReference type="GO" id="GO:0031564">
    <property type="term" value="P:transcription antitermination"/>
    <property type="evidence" value="ECO:0007669"/>
    <property type="project" value="TreeGrafter"/>
</dbReference>
<dbReference type="GO" id="GO:0006362">
    <property type="term" value="P:transcription elongation by RNA polymerase I"/>
    <property type="evidence" value="ECO:0007669"/>
    <property type="project" value="TreeGrafter"/>
</dbReference>
<dbReference type="PROSITE" id="PS51133">
    <property type="entry name" value="ZF_TFIIS_2"/>
    <property type="match status" value="1"/>
</dbReference>
<dbReference type="InterPro" id="IPR036575">
    <property type="entry name" value="TFIIS_cen_dom_sf"/>
</dbReference>
<keyword evidence="8" id="KW-0238">DNA-binding</keyword>
<dbReference type="NCBIfam" id="TIGR01385">
    <property type="entry name" value="TFSII"/>
    <property type="match status" value="1"/>
</dbReference>
<dbReference type="SUPFAM" id="SSF57783">
    <property type="entry name" value="Zinc beta-ribbon"/>
    <property type="match status" value="1"/>
</dbReference>
<dbReference type="SMART" id="SM00510">
    <property type="entry name" value="TFS2M"/>
    <property type="match status" value="1"/>
</dbReference>
<name>A0A9P8RRJ0_9PEZI</name>
<comment type="similarity">
    <text evidence="8">Belongs to the TFS-II family.</text>
</comment>
<dbReference type="SMART" id="SM00509">
    <property type="entry name" value="TFS2N"/>
    <property type="match status" value="1"/>
</dbReference>
<dbReference type="Pfam" id="PF08711">
    <property type="entry name" value="Med26"/>
    <property type="match status" value="1"/>
</dbReference>
<comment type="caution">
    <text evidence="13">The sequence shown here is derived from an EMBL/GenBank/DDBJ whole genome shotgun (WGS) entry which is preliminary data.</text>
</comment>
<proteinExistence type="inferred from homology"/>
<evidence type="ECO:0000256" key="9">
    <source>
        <dbReference type="SAM" id="MobiDB-lite"/>
    </source>
</evidence>
<dbReference type="PROSITE" id="PS00466">
    <property type="entry name" value="ZF_TFIIS_1"/>
    <property type="match status" value="1"/>
</dbReference>
<dbReference type="Gene3D" id="2.20.25.10">
    <property type="match status" value="1"/>
</dbReference>
<evidence type="ECO:0000256" key="5">
    <source>
        <dbReference type="ARBA" id="ARBA00023242"/>
    </source>
</evidence>
<dbReference type="PROSITE" id="PS51321">
    <property type="entry name" value="TFIIS_CENTRAL"/>
    <property type="match status" value="1"/>
</dbReference>
<evidence type="ECO:0000256" key="1">
    <source>
        <dbReference type="ARBA" id="ARBA00004123"/>
    </source>
</evidence>
<feature type="compositionally biased region" description="Basic and acidic residues" evidence="9">
    <location>
        <begin position="113"/>
        <end position="125"/>
    </location>
</feature>
<dbReference type="SUPFAM" id="SSF47676">
    <property type="entry name" value="Conserved domain common to transcription factors TFIIS, elongin A, CRSP70"/>
    <property type="match status" value="1"/>
</dbReference>
<keyword evidence="14" id="KW-1185">Reference proteome</keyword>
<organism evidence="13 14">
    <name type="scientific">Trichoglossum hirsutum</name>
    <dbReference type="NCBI Taxonomy" id="265104"/>
    <lineage>
        <taxon>Eukaryota</taxon>
        <taxon>Fungi</taxon>
        <taxon>Dikarya</taxon>
        <taxon>Ascomycota</taxon>
        <taxon>Pezizomycotina</taxon>
        <taxon>Geoglossomycetes</taxon>
        <taxon>Geoglossales</taxon>
        <taxon>Geoglossaceae</taxon>
        <taxon>Trichoglossum</taxon>
    </lineage>
</organism>
<evidence type="ECO:0000256" key="4">
    <source>
        <dbReference type="ARBA" id="ARBA00022833"/>
    </source>
</evidence>
<evidence type="ECO:0000256" key="2">
    <source>
        <dbReference type="ARBA" id="ARBA00022723"/>
    </source>
</evidence>
<gene>
    <name evidence="13" type="ORF">GP486_003030</name>
</gene>
<dbReference type="GO" id="GO:0005634">
    <property type="term" value="C:nucleus"/>
    <property type="evidence" value="ECO:0007669"/>
    <property type="project" value="UniProtKB-SubCell"/>
</dbReference>
<dbReference type="InterPro" id="IPR035441">
    <property type="entry name" value="TFIIS/LEDGF_dom_sf"/>
</dbReference>
<dbReference type="PANTHER" id="PTHR11477:SF0">
    <property type="entry name" value="IP08861P-RELATED"/>
    <property type="match status" value="1"/>
</dbReference>
<dbReference type="GO" id="GO:0031440">
    <property type="term" value="P:regulation of mRNA 3'-end processing"/>
    <property type="evidence" value="ECO:0007669"/>
    <property type="project" value="TreeGrafter"/>
</dbReference>
<dbReference type="PROSITE" id="PS51319">
    <property type="entry name" value="TFIIS_N"/>
    <property type="match status" value="1"/>
</dbReference>
<dbReference type="Pfam" id="PF07500">
    <property type="entry name" value="TFIIS_M"/>
    <property type="match status" value="1"/>
</dbReference>
<feature type="domain" description="TFIIS central" evidence="12">
    <location>
        <begin position="130"/>
        <end position="244"/>
    </location>
</feature>
<dbReference type="SUPFAM" id="SSF46942">
    <property type="entry name" value="Elongation factor TFIIS domain 2"/>
    <property type="match status" value="1"/>
</dbReference>
<dbReference type="CDD" id="cd13749">
    <property type="entry name" value="Zn-ribbon_TFIIS"/>
    <property type="match status" value="1"/>
</dbReference>
<dbReference type="Gene3D" id="1.20.930.10">
    <property type="entry name" value="Conserved domain common to transcription factors TFIIS, elongin A, CRSP70"/>
    <property type="match status" value="1"/>
</dbReference>
<keyword evidence="4 8" id="KW-0862">Zinc</keyword>
<dbReference type="GO" id="GO:0001139">
    <property type="term" value="F:RNA polymerase II complex recruiting activity"/>
    <property type="evidence" value="ECO:0007669"/>
    <property type="project" value="TreeGrafter"/>
</dbReference>
<evidence type="ECO:0000259" key="12">
    <source>
        <dbReference type="PROSITE" id="PS51321"/>
    </source>
</evidence>
<dbReference type="PANTHER" id="PTHR11477">
    <property type="entry name" value="TRANSCRIPTION FACTOR S-II ZINC FINGER DOMAIN-CONTAINING PROTEIN"/>
    <property type="match status" value="1"/>
</dbReference>
<evidence type="ECO:0000259" key="10">
    <source>
        <dbReference type="PROSITE" id="PS51133"/>
    </source>
</evidence>
<dbReference type="InterPro" id="IPR035100">
    <property type="entry name" value="TF_IIS-typ"/>
</dbReference>
<evidence type="ECO:0000256" key="3">
    <source>
        <dbReference type="ARBA" id="ARBA00022771"/>
    </source>
</evidence>
<dbReference type="InterPro" id="IPR001222">
    <property type="entry name" value="Znf_TFIIS"/>
</dbReference>
<dbReference type="GO" id="GO:0006368">
    <property type="term" value="P:transcription elongation by RNA polymerase II"/>
    <property type="evidence" value="ECO:0007669"/>
    <property type="project" value="InterPro"/>
</dbReference>
<accession>A0A9P8RRJ0</accession>
<dbReference type="AlphaFoldDB" id="A0A9P8RRJ0"/>
<comment type="subcellular location">
    <subcellularLocation>
        <location evidence="1 7 8">Nucleus</location>
    </subcellularLocation>
</comment>
<comment type="function">
    <text evidence="8">Necessary for efficient RNA polymerase II transcription elongation past template-encoded arresting sites.</text>
</comment>
<evidence type="ECO:0000313" key="13">
    <source>
        <dbReference type="EMBL" id="KAH0562270.1"/>
    </source>
</evidence>
<dbReference type="Proteomes" id="UP000750711">
    <property type="component" value="Unassembled WGS sequence"/>
</dbReference>
<evidence type="ECO:0000256" key="7">
    <source>
        <dbReference type="PROSITE-ProRule" id="PRU00649"/>
    </source>
</evidence>